<keyword evidence="5" id="KW-0449">Lipoprotein</keyword>
<name>A1BH58_CHLPD</name>
<sequence precursor="true">MRIKALLLFLFLVSFSLVSEGLAQEKPRIGVLRFTNNTYATWWRGGVGTDLQDMLISELASTNSFRVLERNELDAVIREQDLGASGRINPGTRSKLGKITGAKYLVAATVSAFEHNTSGGGGGISYGGISLGGKQDKAYMAVDLKVIDVQTGEIYDARTVEATSKSSGISVGVYRGGFGGHLNQYKDTPVGKAIRACVIEIAEYLECSLVEGKNSGCMDEYNQKDRKRREKTKESIKLDD</sequence>
<organism evidence="7 8">
    <name type="scientific">Chlorobium phaeobacteroides (strain DSM 266 / SMG 266 / 2430)</name>
    <dbReference type="NCBI Taxonomy" id="290317"/>
    <lineage>
        <taxon>Bacteria</taxon>
        <taxon>Pseudomonadati</taxon>
        <taxon>Chlorobiota</taxon>
        <taxon>Chlorobiia</taxon>
        <taxon>Chlorobiales</taxon>
        <taxon>Chlorobiaceae</taxon>
        <taxon>Chlorobium/Pelodictyon group</taxon>
        <taxon>Chlorobium</taxon>
    </lineage>
</organism>
<dbReference type="HOGENOM" id="CLU_1065309_0_0_10"/>
<dbReference type="eggNOG" id="COG1462">
    <property type="taxonomic scope" value="Bacteria"/>
</dbReference>
<keyword evidence="8" id="KW-1185">Reference proteome</keyword>
<evidence type="ECO:0000313" key="8">
    <source>
        <dbReference type="Proteomes" id="UP000008701"/>
    </source>
</evidence>
<keyword evidence="2" id="KW-0732">Signal</keyword>
<dbReference type="Pfam" id="PF03783">
    <property type="entry name" value="CsgG"/>
    <property type="match status" value="1"/>
</dbReference>
<gene>
    <name evidence="7" type="ordered locus">Cpha266_1717</name>
</gene>
<dbReference type="RefSeq" id="WP_011745544.1">
    <property type="nucleotide sequence ID" value="NC_008639.1"/>
</dbReference>
<protein>
    <submittedName>
        <fullName evidence="7">Curli production assembly/transport component CsgG</fullName>
    </submittedName>
</protein>
<reference evidence="7 8" key="1">
    <citation type="submission" date="2006-12" db="EMBL/GenBank/DDBJ databases">
        <title>Complete sequence of Chlorobium phaeobacteroides DSM 266.</title>
        <authorList>
            <consortium name="US DOE Joint Genome Institute"/>
            <person name="Copeland A."/>
            <person name="Lucas S."/>
            <person name="Lapidus A."/>
            <person name="Barry K."/>
            <person name="Detter J.C."/>
            <person name="Glavina del Rio T."/>
            <person name="Hammon N."/>
            <person name="Israni S."/>
            <person name="Pitluck S."/>
            <person name="Goltsman E."/>
            <person name="Schmutz J."/>
            <person name="Larimer F."/>
            <person name="Land M."/>
            <person name="Hauser L."/>
            <person name="Mikhailova N."/>
            <person name="Li T."/>
            <person name="Overmann J."/>
            <person name="Bryant D.A."/>
            <person name="Richardson P."/>
        </authorList>
    </citation>
    <scope>NUCLEOTIDE SEQUENCE [LARGE SCALE GENOMIC DNA]</scope>
    <source>
        <strain evidence="7 8">DSM 266</strain>
    </source>
</reference>
<proteinExistence type="predicted"/>
<keyword evidence="1" id="KW-1003">Cell membrane</keyword>
<dbReference type="PANTHER" id="PTHR41164">
    <property type="entry name" value="CURLI PRODUCTION ASSEMBLY/TRANSPORT COMPONENT CSGG"/>
    <property type="match status" value="1"/>
</dbReference>
<feature type="compositionally biased region" description="Basic and acidic residues" evidence="6">
    <location>
        <begin position="231"/>
        <end position="240"/>
    </location>
</feature>
<dbReference type="Proteomes" id="UP000008701">
    <property type="component" value="Chromosome"/>
</dbReference>
<evidence type="ECO:0000256" key="1">
    <source>
        <dbReference type="ARBA" id="ARBA00022475"/>
    </source>
</evidence>
<keyword evidence="4" id="KW-0564">Palmitate</keyword>
<dbReference type="InterPro" id="IPR005534">
    <property type="entry name" value="Curli_assmbl/transp-comp_CsgG"/>
</dbReference>
<dbReference type="OrthoDB" id="597317at2"/>
<dbReference type="GO" id="GO:0030288">
    <property type="term" value="C:outer membrane-bounded periplasmic space"/>
    <property type="evidence" value="ECO:0007669"/>
    <property type="project" value="InterPro"/>
</dbReference>
<evidence type="ECO:0000256" key="5">
    <source>
        <dbReference type="ARBA" id="ARBA00023288"/>
    </source>
</evidence>
<evidence type="ECO:0000313" key="7">
    <source>
        <dbReference type="EMBL" id="ABL65735.1"/>
    </source>
</evidence>
<feature type="region of interest" description="Disordered" evidence="6">
    <location>
        <begin position="220"/>
        <end position="240"/>
    </location>
</feature>
<evidence type="ECO:0000256" key="6">
    <source>
        <dbReference type="SAM" id="MobiDB-lite"/>
    </source>
</evidence>
<dbReference type="EMBL" id="CP000492">
    <property type="protein sequence ID" value="ABL65735.1"/>
    <property type="molecule type" value="Genomic_DNA"/>
</dbReference>
<dbReference type="KEGG" id="cph:Cpha266_1717"/>
<evidence type="ECO:0000256" key="3">
    <source>
        <dbReference type="ARBA" id="ARBA00023136"/>
    </source>
</evidence>
<dbReference type="TCDB" id="1.B.48.1.2">
    <property type="family name" value="the curli fiber subunit porin, cgsa, csgg (csgg) family"/>
</dbReference>
<evidence type="ECO:0000256" key="2">
    <source>
        <dbReference type="ARBA" id="ARBA00022729"/>
    </source>
</evidence>
<dbReference type="PANTHER" id="PTHR41164:SF1">
    <property type="entry name" value="CURLI PRODUCTION ASSEMBLY_TRANSPORT COMPONENT CSGG"/>
    <property type="match status" value="1"/>
</dbReference>
<accession>A1BH58</accession>
<dbReference type="AlphaFoldDB" id="A1BH58"/>
<keyword evidence="3" id="KW-0472">Membrane</keyword>
<dbReference type="Gene3D" id="3.40.50.10610">
    <property type="entry name" value="ABC-type transport auxiliary lipoprotein component"/>
    <property type="match status" value="1"/>
</dbReference>
<evidence type="ECO:0000256" key="4">
    <source>
        <dbReference type="ARBA" id="ARBA00023139"/>
    </source>
</evidence>